<protein>
    <recommendedName>
        <fullName evidence="2">Reverse transcriptase/retrotransposon-derived protein RNase H-like domain-containing protein</fullName>
    </recommendedName>
</protein>
<dbReference type="AlphaFoldDB" id="A0AAF0TQX7"/>
<evidence type="ECO:0000313" key="4">
    <source>
        <dbReference type="Proteomes" id="UP001234989"/>
    </source>
</evidence>
<dbReference type="PANTHER" id="PTHR34072:SF57">
    <property type="entry name" value="RNA-DIRECTED DNA POLYMERASE"/>
    <property type="match status" value="1"/>
</dbReference>
<dbReference type="InterPro" id="IPR043502">
    <property type="entry name" value="DNA/RNA_pol_sf"/>
</dbReference>
<keyword evidence="4" id="KW-1185">Reference proteome</keyword>
<dbReference type="SUPFAM" id="SSF56672">
    <property type="entry name" value="DNA/RNA polymerases"/>
    <property type="match status" value="1"/>
</dbReference>
<feature type="compositionally biased region" description="Basic and acidic residues" evidence="1">
    <location>
        <begin position="17"/>
        <end position="54"/>
    </location>
</feature>
<organism evidence="3 4">
    <name type="scientific">Solanum verrucosum</name>
    <dbReference type="NCBI Taxonomy" id="315347"/>
    <lineage>
        <taxon>Eukaryota</taxon>
        <taxon>Viridiplantae</taxon>
        <taxon>Streptophyta</taxon>
        <taxon>Embryophyta</taxon>
        <taxon>Tracheophyta</taxon>
        <taxon>Spermatophyta</taxon>
        <taxon>Magnoliopsida</taxon>
        <taxon>eudicotyledons</taxon>
        <taxon>Gunneridae</taxon>
        <taxon>Pentapetalae</taxon>
        <taxon>asterids</taxon>
        <taxon>lamiids</taxon>
        <taxon>Solanales</taxon>
        <taxon>Solanaceae</taxon>
        <taxon>Solanoideae</taxon>
        <taxon>Solaneae</taxon>
        <taxon>Solanum</taxon>
    </lineage>
</organism>
<reference evidence="3" key="1">
    <citation type="submission" date="2023-08" db="EMBL/GenBank/DDBJ databases">
        <title>A de novo genome assembly of Solanum verrucosum Schlechtendal, a Mexican diploid species geographically isolated from the other diploid A-genome species in potato relatives.</title>
        <authorList>
            <person name="Hosaka K."/>
        </authorList>
    </citation>
    <scope>NUCLEOTIDE SEQUENCE</scope>
    <source>
        <tissue evidence="3">Young leaves</tissue>
    </source>
</reference>
<feature type="region of interest" description="Disordered" evidence="1">
    <location>
        <begin position="17"/>
        <end position="71"/>
    </location>
</feature>
<dbReference type="Proteomes" id="UP001234989">
    <property type="component" value="Chromosome 3"/>
</dbReference>
<name>A0AAF0TQX7_SOLVR</name>
<feature type="domain" description="Reverse transcriptase/retrotransposon-derived protein RNase H-like" evidence="2">
    <location>
        <begin position="84"/>
        <end position="149"/>
    </location>
</feature>
<dbReference type="PANTHER" id="PTHR34072">
    <property type="entry name" value="ENZYMATIC POLYPROTEIN-RELATED"/>
    <property type="match status" value="1"/>
</dbReference>
<dbReference type="Pfam" id="PF17919">
    <property type="entry name" value="RT_RNaseH_2"/>
    <property type="match status" value="1"/>
</dbReference>
<gene>
    <name evidence="3" type="ORF">MTR67_015985</name>
</gene>
<dbReference type="InterPro" id="IPR041577">
    <property type="entry name" value="RT_RNaseH_2"/>
</dbReference>
<evidence type="ECO:0000259" key="2">
    <source>
        <dbReference type="Pfam" id="PF17919"/>
    </source>
</evidence>
<accession>A0AAF0TQX7</accession>
<dbReference type="EMBL" id="CP133614">
    <property type="protein sequence ID" value="WMV22600.1"/>
    <property type="molecule type" value="Genomic_DNA"/>
</dbReference>
<evidence type="ECO:0000256" key="1">
    <source>
        <dbReference type="SAM" id="MobiDB-lite"/>
    </source>
</evidence>
<proteinExistence type="predicted"/>
<sequence>MLFVTKYSAIISCKEEEKKRRREEEEKKKLTAAEKKKRTYAAEKKKEKSSRSREEEGEEQSQQRRRRSRAVRERKDFNFEFDDAYLKVVECLKEKYTTAPIIVAPDWFRQFELMCNPSGVALRAILGQRHENMFHPIYYASKTLNGARKTTL</sequence>
<evidence type="ECO:0000313" key="3">
    <source>
        <dbReference type="EMBL" id="WMV22600.1"/>
    </source>
</evidence>